<dbReference type="AlphaFoldDB" id="A0A7L4ZIZ9"/>
<dbReference type="InterPro" id="IPR001633">
    <property type="entry name" value="EAL_dom"/>
</dbReference>
<reference evidence="2 3" key="1">
    <citation type="journal article" date="2013" name="Int. J. Syst. Evol. Microbiol.">
        <title>Kordia antarctica sp. nov., isolated from Antarctic seawater.</title>
        <authorList>
            <person name="Baek K."/>
            <person name="Choi A."/>
            <person name="Kang I."/>
            <person name="Lee K."/>
            <person name="Cho J.C."/>
        </authorList>
    </citation>
    <scope>NUCLEOTIDE SEQUENCE [LARGE SCALE GENOMIC DNA]</scope>
    <source>
        <strain evidence="2 3">IMCC3317</strain>
    </source>
</reference>
<name>A0A7L4ZIZ9_9FLAO</name>
<keyword evidence="3" id="KW-1185">Reference proteome</keyword>
<evidence type="ECO:0000313" key="2">
    <source>
        <dbReference type="EMBL" id="QHI36166.1"/>
    </source>
</evidence>
<accession>A0A7L4ZIZ9</accession>
<gene>
    <name evidence="2" type="ORF">IMCC3317_15250</name>
</gene>
<dbReference type="Proteomes" id="UP000464657">
    <property type="component" value="Chromosome"/>
</dbReference>
<dbReference type="KEGG" id="kan:IMCC3317_15250"/>
<proteinExistence type="predicted"/>
<sequence>MKMKSYDTVTEAMTDLNKLGYTIDFSILTDKECLVCHLTATELSPDDFEIDHFYRFEGDSDPGDEMIVYAISSNKNNLKGIVVNAYGVYADNASSAIVKKLNMHRKQ</sequence>
<feature type="domain" description="EAL" evidence="1">
    <location>
        <begin position="1"/>
        <end position="107"/>
    </location>
</feature>
<evidence type="ECO:0000259" key="1">
    <source>
        <dbReference type="PROSITE" id="PS50883"/>
    </source>
</evidence>
<organism evidence="2 3">
    <name type="scientific">Kordia antarctica</name>
    <dbReference type="NCBI Taxonomy" id="1218801"/>
    <lineage>
        <taxon>Bacteria</taxon>
        <taxon>Pseudomonadati</taxon>
        <taxon>Bacteroidota</taxon>
        <taxon>Flavobacteriia</taxon>
        <taxon>Flavobacteriales</taxon>
        <taxon>Flavobacteriaceae</taxon>
        <taxon>Kordia</taxon>
    </lineage>
</organism>
<dbReference type="PROSITE" id="PS50883">
    <property type="entry name" value="EAL"/>
    <property type="match status" value="1"/>
</dbReference>
<protein>
    <recommendedName>
        <fullName evidence="1">EAL domain-containing protein</fullName>
    </recommendedName>
</protein>
<evidence type="ECO:0000313" key="3">
    <source>
        <dbReference type="Proteomes" id="UP000464657"/>
    </source>
</evidence>
<dbReference type="OrthoDB" id="8418771at2"/>
<dbReference type="EMBL" id="CP019288">
    <property type="protein sequence ID" value="QHI36166.1"/>
    <property type="molecule type" value="Genomic_DNA"/>
</dbReference>